<reference evidence="1 2" key="1">
    <citation type="submission" date="2009-09" db="EMBL/GenBank/DDBJ databases">
        <authorList>
            <person name="Weinstock G."/>
            <person name="Sodergren E."/>
            <person name="Clifton S."/>
            <person name="Fulton L."/>
            <person name="Fulton B."/>
            <person name="Courtney L."/>
            <person name="Fronick C."/>
            <person name="Harrison M."/>
            <person name="Strong C."/>
            <person name="Farmer C."/>
            <person name="Delahaunty K."/>
            <person name="Markovic C."/>
            <person name="Hall O."/>
            <person name="Minx P."/>
            <person name="Tomlinson C."/>
            <person name="Mitreva M."/>
            <person name="Nelson J."/>
            <person name="Hou S."/>
            <person name="Wollam A."/>
            <person name="Pepin K.H."/>
            <person name="Johnson M."/>
            <person name="Bhonagiri V."/>
            <person name="Nash W.E."/>
            <person name="Warren W."/>
            <person name="Chinwalla A."/>
            <person name="Mardis E.R."/>
            <person name="Wilson R.K."/>
        </authorList>
    </citation>
    <scope>NUCLEOTIDE SEQUENCE [LARGE SCALE GENOMIC DNA]</scope>
    <source>
        <strain evidence="1 2">F0254</strain>
    </source>
</reference>
<dbReference type="HOGENOM" id="CLU_2788841_0_0_0"/>
<sequence>MNVEVGFLRFCFFFFILKKNILCRIKSNIVNFQDFNFLVKDNLSKPFCYSKTALNYGYFTLTLNLYSF</sequence>
<name>C9MYS6_9FUSO</name>
<dbReference type="STRING" id="634994.GCWU000323_01714"/>
<dbReference type="EMBL" id="ACVB02000011">
    <property type="protein sequence ID" value="EEX74278.1"/>
    <property type="molecule type" value="Genomic_DNA"/>
</dbReference>
<gene>
    <name evidence="1" type="ORF">GCWU000323_01714</name>
</gene>
<accession>C9MYS6</accession>
<proteinExistence type="predicted"/>
<comment type="caution">
    <text evidence="1">The sequence shown here is derived from an EMBL/GenBank/DDBJ whole genome shotgun (WGS) entry which is preliminary data.</text>
</comment>
<dbReference type="AlphaFoldDB" id="C9MYS6"/>
<protein>
    <submittedName>
        <fullName evidence="1">Uncharacterized protein</fullName>
    </submittedName>
</protein>
<dbReference type="Proteomes" id="UP000006233">
    <property type="component" value="Unassembled WGS sequence"/>
</dbReference>
<evidence type="ECO:0000313" key="2">
    <source>
        <dbReference type="Proteomes" id="UP000006233"/>
    </source>
</evidence>
<organism evidence="1 2">
    <name type="scientific">Leptotrichia hofstadii F0254</name>
    <dbReference type="NCBI Taxonomy" id="634994"/>
    <lineage>
        <taxon>Bacteria</taxon>
        <taxon>Fusobacteriati</taxon>
        <taxon>Fusobacteriota</taxon>
        <taxon>Fusobacteriia</taxon>
        <taxon>Fusobacteriales</taxon>
        <taxon>Leptotrichiaceae</taxon>
        <taxon>Leptotrichia</taxon>
    </lineage>
</organism>
<evidence type="ECO:0000313" key="1">
    <source>
        <dbReference type="EMBL" id="EEX74278.1"/>
    </source>
</evidence>